<feature type="transmembrane region" description="Helical" evidence="1">
    <location>
        <begin position="69"/>
        <end position="90"/>
    </location>
</feature>
<protein>
    <submittedName>
        <fullName evidence="2">Uncharacterized protein</fullName>
    </submittedName>
</protein>
<reference evidence="2 3" key="1">
    <citation type="submission" date="2023-08" db="EMBL/GenBank/DDBJ databases">
        <title>Annotated Genome Sequence of Vanrija albida AlHP1.</title>
        <authorList>
            <person name="Herzog R."/>
        </authorList>
    </citation>
    <scope>NUCLEOTIDE SEQUENCE [LARGE SCALE GENOMIC DNA]</scope>
    <source>
        <strain evidence="2 3">AlHP1</strain>
    </source>
</reference>
<comment type="caution">
    <text evidence="2">The sequence shown here is derived from an EMBL/GenBank/DDBJ whole genome shotgun (WGS) entry which is preliminary data.</text>
</comment>
<dbReference type="Proteomes" id="UP001565368">
    <property type="component" value="Unassembled WGS sequence"/>
</dbReference>
<keyword evidence="3" id="KW-1185">Reference proteome</keyword>
<name>A0ABR3QDH5_9TREE</name>
<keyword evidence="1" id="KW-0812">Transmembrane</keyword>
<feature type="transmembrane region" description="Helical" evidence="1">
    <location>
        <begin position="102"/>
        <end position="120"/>
    </location>
</feature>
<dbReference type="GeneID" id="95981559"/>
<feature type="transmembrane region" description="Helical" evidence="1">
    <location>
        <begin position="127"/>
        <end position="146"/>
    </location>
</feature>
<gene>
    <name evidence="2" type="ORF">Q8F55_000516</name>
</gene>
<dbReference type="InterPro" id="IPR040410">
    <property type="entry name" value="UPF0658_Golgi"/>
</dbReference>
<dbReference type="PANTHER" id="PTHR34391">
    <property type="entry name" value="UPF0658 GOLGI APPARATUS MEMBRANE PROTEIN C1952.10C-RELATED"/>
    <property type="match status" value="1"/>
</dbReference>
<evidence type="ECO:0000256" key="1">
    <source>
        <dbReference type="SAM" id="Phobius"/>
    </source>
</evidence>
<feature type="transmembrane region" description="Helical" evidence="1">
    <location>
        <begin position="237"/>
        <end position="258"/>
    </location>
</feature>
<evidence type="ECO:0000313" key="2">
    <source>
        <dbReference type="EMBL" id="KAL1412769.1"/>
    </source>
</evidence>
<evidence type="ECO:0000313" key="3">
    <source>
        <dbReference type="Proteomes" id="UP001565368"/>
    </source>
</evidence>
<keyword evidence="1" id="KW-0472">Membrane</keyword>
<dbReference type="PANTHER" id="PTHR34391:SF1">
    <property type="entry name" value="UPF0658 GOLGI APPARATUS MEMBRANE PROTEIN C1952.10C-RELATED"/>
    <property type="match status" value="1"/>
</dbReference>
<sequence>MYPQPYRQLSNHDYDMADLALSPAEGRPRDLRHNSSFKSTFSRFSRSSGASGLSNAGSGVRSLTRAEGAYLIIAVVEAVIVSAIAFTVFALVENAKVRTVPVYLVIFILARLFSCVYSFDALGGRNVVQLCLHIFFQVCMLTYAILEIPQTRNAFKDLDLQDGCVLRDGKLDCLGPGSLYSLLEKLMIVPPIVIGLATIAYVFLARHLYFQFGWAQFKLVNASLELKKLHRTYQMQVSLLKLVAYFATSFCIAYLILITSANPSSPELQVTNAC</sequence>
<proteinExistence type="predicted"/>
<dbReference type="RefSeq" id="XP_069212713.1">
    <property type="nucleotide sequence ID" value="XM_069349169.1"/>
</dbReference>
<accession>A0ABR3QDH5</accession>
<organism evidence="2 3">
    <name type="scientific">Vanrija albida</name>
    <dbReference type="NCBI Taxonomy" id="181172"/>
    <lineage>
        <taxon>Eukaryota</taxon>
        <taxon>Fungi</taxon>
        <taxon>Dikarya</taxon>
        <taxon>Basidiomycota</taxon>
        <taxon>Agaricomycotina</taxon>
        <taxon>Tremellomycetes</taxon>
        <taxon>Trichosporonales</taxon>
        <taxon>Trichosporonaceae</taxon>
        <taxon>Vanrija</taxon>
    </lineage>
</organism>
<feature type="transmembrane region" description="Helical" evidence="1">
    <location>
        <begin position="188"/>
        <end position="209"/>
    </location>
</feature>
<keyword evidence="1" id="KW-1133">Transmembrane helix</keyword>
<dbReference type="EMBL" id="JBBXJM010000001">
    <property type="protein sequence ID" value="KAL1412769.1"/>
    <property type="molecule type" value="Genomic_DNA"/>
</dbReference>